<dbReference type="InterPro" id="IPR036264">
    <property type="entry name" value="Bact_exopeptidase_dim_dom"/>
</dbReference>
<dbReference type="PANTHER" id="PTHR32494:SF5">
    <property type="entry name" value="ALLANTOATE AMIDOHYDROLASE"/>
    <property type="match status" value="1"/>
</dbReference>
<dbReference type="GO" id="GO:0016813">
    <property type="term" value="F:hydrolase activity, acting on carbon-nitrogen (but not peptide) bonds, in linear amidines"/>
    <property type="evidence" value="ECO:0007669"/>
    <property type="project" value="InterPro"/>
</dbReference>
<evidence type="ECO:0000259" key="5">
    <source>
        <dbReference type="Pfam" id="PF07687"/>
    </source>
</evidence>
<evidence type="ECO:0000256" key="2">
    <source>
        <dbReference type="ARBA" id="ARBA00022801"/>
    </source>
</evidence>
<dbReference type="InterPro" id="IPR002933">
    <property type="entry name" value="Peptidase_M20"/>
</dbReference>
<feature type="binding site" evidence="3">
    <location>
        <position position="90"/>
    </location>
    <ligand>
        <name>Zn(2+)</name>
        <dbReference type="ChEBI" id="CHEBI:29105"/>
        <label>2</label>
    </ligand>
</feature>
<reference evidence="6" key="1">
    <citation type="journal article" date="2014" name="Int. J. Syst. Evol. Microbiol.">
        <title>Complete genome sequence of Corynebacterium casei LMG S-19264T (=DSM 44701T), isolated from a smear-ripened cheese.</title>
        <authorList>
            <consortium name="US DOE Joint Genome Institute (JGI-PGF)"/>
            <person name="Walter F."/>
            <person name="Albersmeier A."/>
            <person name="Kalinowski J."/>
            <person name="Ruckert C."/>
        </authorList>
    </citation>
    <scope>NUCLEOTIDE SEQUENCE</scope>
    <source>
        <strain evidence="6">CGMCC 1.14988</strain>
    </source>
</reference>
<keyword evidence="7" id="KW-1185">Reference proteome</keyword>
<feature type="binding site" evidence="3">
    <location>
        <position position="125"/>
    </location>
    <ligand>
        <name>Zn(2+)</name>
        <dbReference type="ChEBI" id="CHEBI:29105"/>
        <label>2</label>
    </ligand>
</feature>
<keyword evidence="3" id="KW-0479">Metal-binding</keyword>
<gene>
    <name evidence="6" type="ORF">GCM10011354_22450</name>
</gene>
<feature type="binding site" evidence="3">
    <location>
        <position position="190"/>
    </location>
    <ligand>
        <name>Zn(2+)</name>
        <dbReference type="ChEBI" id="CHEBI:29105"/>
        <label>1</label>
    </ligand>
</feature>
<name>A0A8J3A945_9ACTN</name>
<dbReference type="SUPFAM" id="SSF55031">
    <property type="entry name" value="Bacterial exopeptidase dimerisation domain"/>
    <property type="match status" value="1"/>
</dbReference>
<sequence length="396" mass="41914">MTRRERTFESMWAQLADIGREPAGGYRRFVWSAADLTLREWFVGEANARGLGVHEDRAGNLWAWWGDPSAGNAVVTGSHLDSVPSGGAFDGPLGVVSAFLAVDRLLERGTMPDRPVAVVAFSDEEGGRYGIACGGSRILSGLLPGGRALSLKDDDGVPQSDALVAAGRSLDDFGADPEVLGRIGTFVELHVEQGRRLVELDAPVGVASAIRGHGRWRFDFDGRPDHAGTTRLEDRADPMLAQARLVLAAREAAERHGCVATVGKVLVDPNAVNAIPSRVRAWLDVRGDDDELVHTVVEELSLAVAVEAVEESWTPRVDFEVGLRDRLAAGLGGVPVLPTGAGHDAGILASVGIDAAMLFVRNPTGVSHAPDEFAETADCLAGVDALTTVLGDLAWT</sequence>
<dbReference type="GO" id="GO:0046872">
    <property type="term" value="F:metal ion binding"/>
    <property type="evidence" value="ECO:0007669"/>
    <property type="project" value="UniProtKB-KW"/>
</dbReference>
<dbReference type="InterPro" id="IPR011650">
    <property type="entry name" value="Peptidase_M20_dimer"/>
</dbReference>
<feature type="binding site" evidence="3">
    <location>
        <position position="79"/>
    </location>
    <ligand>
        <name>Zn(2+)</name>
        <dbReference type="ChEBI" id="CHEBI:29105"/>
        <label>1</label>
    </ligand>
</feature>
<evidence type="ECO:0000313" key="6">
    <source>
        <dbReference type="EMBL" id="GGI07111.1"/>
    </source>
</evidence>
<proteinExistence type="inferred from homology"/>
<dbReference type="SUPFAM" id="SSF53187">
    <property type="entry name" value="Zn-dependent exopeptidases"/>
    <property type="match status" value="1"/>
</dbReference>
<keyword evidence="2 6" id="KW-0378">Hydrolase</keyword>
<evidence type="ECO:0000256" key="4">
    <source>
        <dbReference type="PIRSR" id="PIRSR001235-2"/>
    </source>
</evidence>
<feature type="binding site" evidence="4">
    <location>
        <position position="215"/>
    </location>
    <ligand>
        <name>allantoate</name>
        <dbReference type="ChEBI" id="CHEBI:17536"/>
    </ligand>
</feature>
<dbReference type="NCBIfam" id="TIGR01879">
    <property type="entry name" value="hydantase"/>
    <property type="match status" value="1"/>
</dbReference>
<keyword evidence="3" id="KW-0862">Zinc</keyword>
<comment type="cofactor">
    <cofactor evidence="3">
        <name>Zn(2+)</name>
        <dbReference type="ChEBI" id="CHEBI:29105"/>
    </cofactor>
    <text evidence="3">Binds 2 Zn(2+) ions per subunit.</text>
</comment>
<protein>
    <submittedName>
        <fullName evidence="6">Zn-dependent hydrolase</fullName>
    </submittedName>
</protein>
<dbReference type="AlphaFoldDB" id="A0A8J3A945"/>
<feature type="domain" description="Peptidase M20 dimerisation" evidence="5">
    <location>
        <begin position="209"/>
        <end position="308"/>
    </location>
</feature>
<evidence type="ECO:0000256" key="1">
    <source>
        <dbReference type="ARBA" id="ARBA00006153"/>
    </source>
</evidence>
<organism evidence="6 7">
    <name type="scientific">Egicoccus halophilus</name>
    <dbReference type="NCBI Taxonomy" id="1670830"/>
    <lineage>
        <taxon>Bacteria</taxon>
        <taxon>Bacillati</taxon>
        <taxon>Actinomycetota</taxon>
        <taxon>Nitriliruptoria</taxon>
        <taxon>Egicoccales</taxon>
        <taxon>Egicoccaceae</taxon>
        <taxon>Egicoccus</taxon>
    </lineage>
</organism>
<dbReference type="PANTHER" id="PTHR32494">
    <property type="entry name" value="ALLANTOATE DEIMINASE-RELATED"/>
    <property type="match status" value="1"/>
</dbReference>
<comment type="caution">
    <text evidence="6">The sequence shown here is derived from an EMBL/GenBank/DDBJ whole genome shotgun (WGS) entry which is preliminary data.</text>
</comment>
<dbReference type="InterPro" id="IPR010158">
    <property type="entry name" value="Amidase_Cbmase"/>
</dbReference>
<dbReference type="Proteomes" id="UP000650511">
    <property type="component" value="Unassembled WGS sequence"/>
</dbReference>
<evidence type="ECO:0000313" key="7">
    <source>
        <dbReference type="Proteomes" id="UP000650511"/>
    </source>
</evidence>
<evidence type="ECO:0000256" key="3">
    <source>
        <dbReference type="PIRSR" id="PIRSR001235-1"/>
    </source>
</evidence>
<feature type="binding site" evidence="4">
    <location>
        <position position="286"/>
    </location>
    <ligand>
        <name>allantoate</name>
        <dbReference type="ChEBI" id="CHEBI:17536"/>
    </ligand>
</feature>
<dbReference type="PIRSF" id="PIRSF001235">
    <property type="entry name" value="Amidase_carbamoylase"/>
    <property type="match status" value="1"/>
</dbReference>
<feature type="binding site" evidence="3">
    <location>
        <position position="368"/>
    </location>
    <ligand>
        <name>Zn(2+)</name>
        <dbReference type="ChEBI" id="CHEBI:29105"/>
        <label>2</label>
    </ligand>
</feature>
<dbReference type="Pfam" id="PF07687">
    <property type="entry name" value="M20_dimer"/>
    <property type="match status" value="1"/>
</dbReference>
<dbReference type="EMBL" id="BMHA01000008">
    <property type="protein sequence ID" value="GGI07111.1"/>
    <property type="molecule type" value="Genomic_DNA"/>
</dbReference>
<feature type="binding site" evidence="4">
    <location>
        <position position="273"/>
    </location>
    <ligand>
        <name>allantoate</name>
        <dbReference type="ChEBI" id="CHEBI:17536"/>
    </ligand>
</feature>
<comment type="similarity">
    <text evidence="1">Belongs to the peptidase M20 family.</text>
</comment>
<dbReference type="Gene3D" id="3.30.70.360">
    <property type="match status" value="1"/>
</dbReference>
<accession>A0A8J3A945</accession>
<feature type="binding site" evidence="3">
    <location>
        <position position="90"/>
    </location>
    <ligand>
        <name>Zn(2+)</name>
        <dbReference type="ChEBI" id="CHEBI:29105"/>
        <label>1</label>
    </ligand>
</feature>
<reference evidence="6" key="2">
    <citation type="submission" date="2020-09" db="EMBL/GenBank/DDBJ databases">
        <authorList>
            <person name="Sun Q."/>
            <person name="Zhou Y."/>
        </authorList>
    </citation>
    <scope>NUCLEOTIDE SEQUENCE</scope>
    <source>
        <strain evidence="6">CGMCC 1.14988</strain>
    </source>
</reference>
<dbReference type="Gene3D" id="3.40.630.10">
    <property type="entry name" value="Zn peptidases"/>
    <property type="match status" value="1"/>
</dbReference>
<dbReference type="Pfam" id="PF01546">
    <property type="entry name" value="Peptidase_M20"/>
    <property type="match status" value="1"/>
</dbReference>
<dbReference type="NCBIfam" id="NF006770">
    <property type="entry name" value="PRK09290.1-4"/>
    <property type="match status" value="1"/>
</dbReference>